<evidence type="ECO:0000313" key="1">
    <source>
        <dbReference type="EMBL" id="KAJ8721946.1"/>
    </source>
</evidence>
<accession>A0ACC2QP74</accession>
<gene>
    <name evidence="1" type="ORF">PYW08_004348</name>
</gene>
<dbReference type="Proteomes" id="UP001231649">
    <property type="component" value="Chromosome 16"/>
</dbReference>
<name>A0ACC2QP74_9NEOP</name>
<protein>
    <submittedName>
        <fullName evidence="1">Uncharacterized protein</fullName>
    </submittedName>
</protein>
<organism evidence="1 2">
    <name type="scientific">Mythimna loreyi</name>
    <dbReference type="NCBI Taxonomy" id="667449"/>
    <lineage>
        <taxon>Eukaryota</taxon>
        <taxon>Metazoa</taxon>
        <taxon>Ecdysozoa</taxon>
        <taxon>Arthropoda</taxon>
        <taxon>Hexapoda</taxon>
        <taxon>Insecta</taxon>
        <taxon>Pterygota</taxon>
        <taxon>Neoptera</taxon>
        <taxon>Endopterygota</taxon>
        <taxon>Lepidoptera</taxon>
        <taxon>Glossata</taxon>
        <taxon>Ditrysia</taxon>
        <taxon>Noctuoidea</taxon>
        <taxon>Noctuidae</taxon>
        <taxon>Noctuinae</taxon>
        <taxon>Hadenini</taxon>
        <taxon>Mythimna</taxon>
    </lineage>
</organism>
<comment type="caution">
    <text evidence="1">The sequence shown here is derived from an EMBL/GenBank/DDBJ whole genome shotgun (WGS) entry which is preliminary data.</text>
</comment>
<keyword evidence="2" id="KW-1185">Reference proteome</keyword>
<proteinExistence type="predicted"/>
<reference evidence="1" key="1">
    <citation type="submission" date="2023-03" db="EMBL/GenBank/DDBJ databases">
        <title>Chromosome-level genomes of two armyworms, Mythimna separata and Mythimna loreyi, provide insights into the biosynthesis and reception of sex pheromones.</title>
        <authorList>
            <person name="Zhao H."/>
        </authorList>
    </citation>
    <scope>NUCLEOTIDE SEQUENCE</scope>
    <source>
        <strain evidence="1">BeijingLab</strain>
    </source>
</reference>
<evidence type="ECO:0000313" key="2">
    <source>
        <dbReference type="Proteomes" id="UP001231649"/>
    </source>
</evidence>
<sequence length="376" mass="42476">MLFISGLCVRCELLNLETGSPCIRNEIPGQCVNIYECMSSYLDFQNKDYAPIFSFEGKEPIICCTDCELNDTRNMIINPSTGIVYKTGRKAEDKCNEYLYRLNYFCKDVRQMEMVRNYNKEKNCNEIAIGIYYAAYGGKDAQREQFPHMALLGYGADTQSAQWFCGGSVISERFILTAGHCLSSPTIGPVKYVGLGILKRSDPNELWQIYNVRRRIPHPQYKSPSRYHDIALLETDTEISFSRAVLPICLHTTEEAEDYLLATGWGYLGPKRGLADTLQTLNVGTFEEAECSKLYPSHRNLLNGYNHTTQMCYGDKNEPKDTCEGDSGGPLQTQDICNYYVAGVTSFGRQCGTSASSGVYTRVNHYLPWIESVVWP</sequence>
<dbReference type="EMBL" id="CM056792">
    <property type="protein sequence ID" value="KAJ8721946.1"/>
    <property type="molecule type" value="Genomic_DNA"/>
</dbReference>